<organism evidence="2 3">
    <name type="scientific">Armillaria ostoyae</name>
    <name type="common">Armillaria root rot fungus</name>
    <dbReference type="NCBI Taxonomy" id="47428"/>
    <lineage>
        <taxon>Eukaryota</taxon>
        <taxon>Fungi</taxon>
        <taxon>Dikarya</taxon>
        <taxon>Basidiomycota</taxon>
        <taxon>Agaricomycotina</taxon>
        <taxon>Agaricomycetes</taxon>
        <taxon>Agaricomycetidae</taxon>
        <taxon>Agaricales</taxon>
        <taxon>Marasmiineae</taxon>
        <taxon>Physalacriaceae</taxon>
        <taxon>Armillaria</taxon>
    </lineage>
</organism>
<accession>A0A284S763</accession>
<gene>
    <name evidence="2" type="ORF">ARMOST_20387</name>
</gene>
<feature type="region of interest" description="Disordered" evidence="1">
    <location>
        <begin position="18"/>
        <end position="47"/>
    </location>
</feature>
<name>A0A284S763_ARMOS</name>
<evidence type="ECO:0000256" key="1">
    <source>
        <dbReference type="SAM" id="MobiDB-lite"/>
    </source>
</evidence>
<evidence type="ECO:0000313" key="2">
    <source>
        <dbReference type="EMBL" id="SJL16857.1"/>
    </source>
</evidence>
<protein>
    <submittedName>
        <fullName evidence="2">Uncharacterized protein</fullName>
    </submittedName>
</protein>
<feature type="compositionally biased region" description="Basic and acidic residues" evidence="1">
    <location>
        <begin position="34"/>
        <end position="44"/>
    </location>
</feature>
<dbReference type="AlphaFoldDB" id="A0A284S763"/>
<reference evidence="3" key="1">
    <citation type="journal article" date="2017" name="Nat. Ecol. Evol.">
        <title>Genome expansion and lineage-specific genetic innovations in the forest pathogenic fungi Armillaria.</title>
        <authorList>
            <person name="Sipos G."/>
            <person name="Prasanna A.N."/>
            <person name="Walter M.C."/>
            <person name="O'Connor E."/>
            <person name="Balint B."/>
            <person name="Krizsan K."/>
            <person name="Kiss B."/>
            <person name="Hess J."/>
            <person name="Varga T."/>
            <person name="Slot J."/>
            <person name="Riley R."/>
            <person name="Boka B."/>
            <person name="Rigling D."/>
            <person name="Barry K."/>
            <person name="Lee J."/>
            <person name="Mihaltcheva S."/>
            <person name="LaButti K."/>
            <person name="Lipzen A."/>
            <person name="Waldron R."/>
            <person name="Moloney N.M."/>
            <person name="Sperisen C."/>
            <person name="Kredics L."/>
            <person name="Vagvoelgyi C."/>
            <person name="Patrignani A."/>
            <person name="Fitzpatrick D."/>
            <person name="Nagy I."/>
            <person name="Doyle S."/>
            <person name="Anderson J.B."/>
            <person name="Grigoriev I.V."/>
            <person name="Gueldener U."/>
            <person name="Muensterkoetter M."/>
            <person name="Nagy L.G."/>
        </authorList>
    </citation>
    <scope>NUCLEOTIDE SEQUENCE [LARGE SCALE GENOMIC DNA]</scope>
    <source>
        <strain evidence="3">C18/9</strain>
    </source>
</reference>
<evidence type="ECO:0000313" key="3">
    <source>
        <dbReference type="Proteomes" id="UP000219338"/>
    </source>
</evidence>
<sequence>MAAESSWGSISVLRSLQCHSQRTRDLSRTSSTLPDRHDASRPPEDTEDTIFDIPILVNRSPPPTVPQFSPSYPTTTVHYIVGLFLPNVVSLLPSTFHDITPILFSDGNDDIFRASSAVATTATEISPPHATMGTVVMVLVFVVGLPSSS</sequence>
<dbReference type="EMBL" id="FUEG01000038">
    <property type="protein sequence ID" value="SJL16857.1"/>
    <property type="molecule type" value="Genomic_DNA"/>
</dbReference>
<keyword evidence="3" id="KW-1185">Reference proteome</keyword>
<dbReference type="Proteomes" id="UP000219338">
    <property type="component" value="Unassembled WGS sequence"/>
</dbReference>
<proteinExistence type="predicted"/>